<gene>
    <name evidence="1" type="ORF">BECKH772A_GA0070896_100114</name>
    <name evidence="2" type="ORF">BECKH772B_GA0070898_100096</name>
    <name evidence="3" type="ORF">BECKH772C_GA0070978_100104</name>
</gene>
<protein>
    <submittedName>
        <fullName evidence="1">Uncharacterized protein</fullName>
    </submittedName>
</protein>
<dbReference type="AlphaFoldDB" id="A0A450U9Q7"/>
<evidence type="ECO:0000313" key="3">
    <source>
        <dbReference type="EMBL" id="VFJ97004.1"/>
    </source>
</evidence>
<sequence length="53" mass="6308">MNLKISFNPKYCQFDEVHGDHIYTDARVESLVEKLSSPDEYQRLIAYRDKKES</sequence>
<proteinExistence type="predicted"/>
<evidence type="ECO:0000313" key="1">
    <source>
        <dbReference type="EMBL" id="VFJ88771.1"/>
    </source>
</evidence>
<reference evidence="1" key="1">
    <citation type="submission" date="2019-02" db="EMBL/GenBank/DDBJ databases">
        <authorList>
            <person name="Gruber-Vodicka R. H."/>
            <person name="Seah K. B. B."/>
        </authorList>
    </citation>
    <scope>NUCLEOTIDE SEQUENCE</scope>
    <source>
        <strain evidence="3">BECK_SA2B12</strain>
        <strain evidence="1">BECK_SA2B15</strain>
        <strain evidence="2">BECK_SA2B20</strain>
    </source>
</reference>
<evidence type="ECO:0000313" key="2">
    <source>
        <dbReference type="EMBL" id="VFJ90331.1"/>
    </source>
</evidence>
<dbReference type="EMBL" id="CAADFJ010000010">
    <property type="protein sequence ID" value="VFJ97004.1"/>
    <property type="molecule type" value="Genomic_DNA"/>
</dbReference>
<name>A0A450U9Q7_9GAMM</name>
<organism evidence="1">
    <name type="scientific">Candidatus Kentrum eta</name>
    <dbReference type="NCBI Taxonomy" id="2126337"/>
    <lineage>
        <taxon>Bacteria</taxon>
        <taxon>Pseudomonadati</taxon>
        <taxon>Pseudomonadota</taxon>
        <taxon>Gammaproteobacteria</taxon>
        <taxon>Candidatus Kentrum</taxon>
    </lineage>
</organism>
<dbReference type="EMBL" id="CAADFI010000009">
    <property type="protein sequence ID" value="VFJ90331.1"/>
    <property type="molecule type" value="Genomic_DNA"/>
</dbReference>
<dbReference type="EMBL" id="CAADFG010000011">
    <property type="protein sequence ID" value="VFJ88771.1"/>
    <property type="molecule type" value="Genomic_DNA"/>
</dbReference>
<accession>A0A450U9Q7</accession>